<protein>
    <submittedName>
        <fullName evidence="2">Uncharacterized protein</fullName>
    </submittedName>
</protein>
<organism evidence="2 3">
    <name type="scientific">Streptomyces lonegramiae</name>
    <dbReference type="NCBI Taxonomy" id="3075524"/>
    <lineage>
        <taxon>Bacteria</taxon>
        <taxon>Bacillati</taxon>
        <taxon>Actinomycetota</taxon>
        <taxon>Actinomycetes</taxon>
        <taxon>Kitasatosporales</taxon>
        <taxon>Streptomycetaceae</taxon>
        <taxon>Streptomyces</taxon>
    </lineage>
</organism>
<keyword evidence="3" id="KW-1185">Reference proteome</keyword>
<evidence type="ECO:0000313" key="3">
    <source>
        <dbReference type="Proteomes" id="UP001180754"/>
    </source>
</evidence>
<reference evidence="2" key="1">
    <citation type="submission" date="2024-05" db="EMBL/GenBank/DDBJ databases">
        <title>30 novel species of actinomycetes from the DSMZ collection.</title>
        <authorList>
            <person name="Nouioui I."/>
        </authorList>
    </citation>
    <scope>NUCLEOTIDE SEQUENCE</scope>
    <source>
        <strain evidence="2">DSM 41529</strain>
    </source>
</reference>
<evidence type="ECO:0000313" key="2">
    <source>
        <dbReference type="EMBL" id="MDT0543638.1"/>
    </source>
</evidence>
<gene>
    <name evidence="2" type="ORF">RND15_13055</name>
</gene>
<comment type="caution">
    <text evidence="2">The sequence shown here is derived from an EMBL/GenBank/DDBJ whole genome shotgun (WGS) entry which is preliminary data.</text>
</comment>
<dbReference type="Proteomes" id="UP001180754">
    <property type="component" value="Unassembled WGS sequence"/>
</dbReference>
<dbReference type="RefSeq" id="WP_311724046.1">
    <property type="nucleotide sequence ID" value="NZ_JAVRFD010000005.1"/>
</dbReference>
<sequence>MLRLRLHLDDLASFWFACLPFQETVLSLWAWQNPVRHAEHRPSLRRCTPLLRQLDWPLLQSLVGPHRRIPDFLTPHPIGPSPDIDDEFTAARATPAERVKTELIQATSGAALPPGLQQAYEDPVGLLTRVADAVHTYWSLVIAPHWPRMRAVLRADILHRAQRLAAGGAAAPFPGIDPGLRWRAGTFTVDALMWCGPNSAPPPQRERPGRQQHGGGRPPFPGSVEVCPRLNGNNKP</sequence>
<name>A0ABU2XCJ8_9ACTN</name>
<proteinExistence type="predicted"/>
<feature type="region of interest" description="Disordered" evidence="1">
    <location>
        <begin position="196"/>
        <end position="236"/>
    </location>
</feature>
<dbReference type="EMBL" id="JAVRFD010000005">
    <property type="protein sequence ID" value="MDT0543638.1"/>
    <property type="molecule type" value="Genomic_DNA"/>
</dbReference>
<evidence type="ECO:0000256" key="1">
    <source>
        <dbReference type="SAM" id="MobiDB-lite"/>
    </source>
</evidence>
<accession>A0ABU2XCJ8</accession>